<dbReference type="SUPFAM" id="SSF88946">
    <property type="entry name" value="Sigma2 domain of RNA polymerase sigma factors"/>
    <property type="match status" value="1"/>
</dbReference>
<dbReference type="Gene3D" id="1.20.120.1810">
    <property type="match status" value="1"/>
</dbReference>
<dbReference type="SUPFAM" id="SSF88659">
    <property type="entry name" value="Sigma3 and sigma4 domains of RNA polymerase sigma factors"/>
    <property type="match status" value="1"/>
</dbReference>
<keyword evidence="4" id="KW-0804">Transcription</keyword>
<dbReference type="Proteomes" id="UP000239833">
    <property type="component" value="Chromosome"/>
</dbReference>
<dbReference type="STRING" id="147375.BXP28_02195"/>
<evidence type="ECO:0000259" key="5">
    <source>
        <dbReference type="Pfam" id="PF04542"/>
    </source>
</evidence>
<evidence type="ECO:0000256" key="2">
    <source>
        <dbReference type="ARBA" id="ARBA00023082"/>
    </source>
</evidence>
<protein>
    <submittedName>
        <fullName evidence="6">RNA polymerase sigma-F factor SigF</fullName>
    </submittedName>
</protein>
<evidence type="ECO:0000313" key="7">
    <source>
        <dbReference type="Proteomes" id="UP000239833"/>
    </source>
</evidence>
<evidence type="ECO:0000256" key="4">
    <source>
        <dbReference type="ARBA" id="ARBA00023163"/>
    </source>
</evidence>
<proteinExistence type="predicted"/>
<dbReference type="Pfam" id="PF04542">
    <property type="entry name" value="Sigma70_r2"/>
    <property type="match status" value="1"/>
</dbReference>
<dbReference type="GO" id="GO:0016987">
    <property type="term" value="F:sigma factor activity"/>
    <property type="evidence" value="ECO:0007669"/>
    <property type="project" value="UniProtKB-KW"/>
</dbReference>
<name>A0A2L1U4X3_9BACL</name>
<evidence type="ECO:0000313" key="6">
    <source>
        <dbReference type="EMBL" id="AVF27964.1"/>
    </source>
</evidence>
<dbReference type="GO" id="GO:0006352">
    <property type="term" value="P:DNA-templated transcription initiation"/>
    <property type="evidence" value="ECO:0007669"/>
    <property type="project" value="InterPro"/>
</dbReference>
<gene>
    <name evidence="6" type="primary">sigF_3</name>
    <name evidence="6" type="ORF">ERICIII_03860</name>
</gene>
<keyword evidence="3" id="KW-0238">DNA-binding</keyword>
<sequence length="372" mass="42290">MGGSLLSIRYNPHLGYEDEMIPAYEKMVHSVARKYRSCIGAGLDYDDLVSVGMIGLIQAFRNYDPDRLNRKVSSFSTYAFNMIKWSIQRFLADKRFSVRVPRSIQNKLTVIWKQGWDQESAESIAEKTGWKLPEIREAQRHIAGWSVASLDQALSSSDKTDEEATMLDVLPAMTDFTSVHVQDFLCALKPLERAVLELRMQDQTQKEIAMHIGKTQMYVYRILKKIKGKYTQFQAGTLRSEAIKMSRGHGNQTVLNASIEWFVDEVVQTNPTVGLNSQGMYFNQRAVQQIGCKAGQCVQIGYDAAGPRLIIQVSDNGLKLRVQKSDKNGTLRITNKRLTGWLRQKKVPISKRYALQADTDSGFYYIELSRHA</sequence>
<dbReference type="GO" id="GO:0003677">
    <property type="term" value="F:DNA binding"/>
    <property type="evidence" value="ECO:0007669"/>
    <property type="project" value="UniProtKB-KW"/>
</dbReference>
<reference evidence="7" key="1">
    <citation type="submission" date="2017-02" db="EMBL/GenBank/DDBJ databases">
        <title>Delineation of Paenibacillus larvae strains originating from foulbrood outbreaks.</title>
        <authorList>
            <person name="Beims H."/>
            <person name="Bunk B."/>
            <person name="Sproeer C."/>
            <person name="Mohr K.I."/>
            <person name="Pradella S."/>
            <person name="Guenther G."/>
            <person name="Rohde M."/>
            <person name="von der Ohe W."/>
            <person name="Steinert M."/>
        </authorList>
    </citation>
    <scope>NUCLEOTIDE SEQUENCE [LARGE SCALE GENOMIC DNA]</scope>
    <source>
        <strain evidence="7">Eric_III</strain>
    </source>
</reference>
<dbReference type="InterPro" id="IPR013324">
    <property type="entry name" value="RNA_pol_sigma_r3/r4-like"/>
</dbReference>
<keyword evidence="2" id="KW-0731">Sigma factor</keyword>
<dbReference type="PANTHER" id="PTHR30385:SF4">
    <property type="entry name" value="RNA POLYMERASE SIGMA-E FACTOR"/>
    <property type="match status" value="1"/>
</dbReference>
<feature type="domain" description="RNA polymerase sigma-70 region 2" evidence="5">
    <location>
        <begin position="23"/>
        <end position="95"/>
    </location>
</feature>
<dbReference type="AlphaFoldDB" id="A0A2L1U4X3"/>
<dbReference type="NCBIfam" id="TIGR02937">
    <property type="entry name" value="sigma70-ECF"/>
    <property type="match status" value="1"/>
</dbReference>
<evidence type="ECO:0000256" key="3">
    <source>
        <dbReference type="ARBA" id="ARBA00023125"/>
    </source>
</evidence>
<evidence type="ECO:0000256" key="1">
    <source>
        <dbReference type="ARBA" id="ARBA00023015"/>
    </source>
</evidence>
<dbReference type="InterPro" id="IPR014284">
    <property type="entry name" value="RNA_pol_sigma-70_dom"/>
</dbReference>
<dbReference type="InterPro" id="IPR007627">
    <property type="entry name" value="RNA_pol_sigma70_r2"/>
</dbReference>
<dbReference type="PANTHER" id="PTHR30385">
    <property type="entry name" value="SIGMA FACTOR F FLAGELLAR"/>
    <property type="match status" value="1"/>
</dbReference>
<dbReference type="InterPro" id="IPR013325">
    <property type="entry name" value="RNA_pol_sigma_r2"/>
</dbReference>
<accession>A0A2L1U4X3</accession>
<dbReference type="Gene3D" id="1.20.140.160">
    <property type="match status" value="1"/>
</dbReference>
<organism evidence="6 7">
    <name type="scientific">Paenibacillus larvae subsp. larvae</name>
    <dbReference type="NCBI Taxonomy" id="147375"/>
    <lineage>
        <taxon>Bacteria</taxon>
        <taxon>Bacillati</taxon>
        <taxon>Bacillota</taxon>
        <taxon>Bacilli</taxon>
        <taxon>Bacillales</taxon>
        <taxon>Paenibacillaceae</taxon>
        <taxon>Paenibacillus</taxon>
    </lineage>
</organism>
<keyword evidence="1" id="KW-0805">Transcription regulation</keyword>
<dbReference type="EMBL" id="CP019655">
    <property type="protein sequence ID" value="AVF27964.1"/>
    <property type="molecule type" value="Genomic_DNA"/>
</dbReference>